<organism evidence="2 3">
    <name type="scientific">Shimia abyssi</name>
    <dbReference type="NCBI Taxonomy" id="1662395"/>
    <lineage>
        <taxon>Bacteria</taxon>
        <taxon>Pseudomonadati</taxon>
        <taxon>Pseudomonadota</taxon>
        <taxon>Alphaproteobacteria</taxon>
        <taxon>Rhodobacterales</taxon>
        <taxon>Roseobacteraceae</taxon>
    </lineage>
</organism>
<reference evidence="2 3" key="1">
    <citation type="submission" date="2018-03" db="EMBL/GenBank/DDBJ databases">
        <title>Genomic Encyclopedia of Archaeal and Bacterial Type Strains, Phase II (KMG-II): from individual species to whole genera.</title>
        <authorList>
            <person name="Goeker M."/>
        </authorList>
    </citation>
    <scope>NUCLEOTIDE SEQUENCE [LARGE SCALE GENOMIC DNA]</scope>
    <source>
        <strain evidence="2 3">DSM 100673</strain>
    </source>
</reference>
<dbReference type="PANTHER" id="PTHR10285">
    <property type="entry name" value="URIDINE KINASE"/>
    <property type="match status" value="1"/>
</dbReference>
<feature type="domain" description="Phosphoribulokinase/uridine kinase" evidence="1">
    <location>
        <begin position="24"/>
        <end position="211"/>
    </location>
</feature>
<dbReference type="AlphaFoldDB" id="A0A2P8FCD9"/>
<dbReference type="EMBL" id="PYGJ01000006">
    <property type="protein sequence ID" value="PSL19348.1"/>
    <property type="molecule type" value="Genomic_DNA"/>
</dbReference>
<dbReference type="GO" id="GO:0005524">
    <property type="term" value="F:ATP binding"/>
    <property type="evidence" value="ECO:0007669"/>
    <property type="project" value="InterPro"/>
</dbReference>
<comment type="caution">
    <text evidence="2">The sequence shown here is derived from an EMBL/GenBank/DDBJ whole genome shotgun (WGS) entry which is preliminary data.</text>
</comment>
<sequence length="222" mass="24680">MIEEDTKRVCDLIKDRQRVGTRTIIAIAGPPASGKSTLAESVVHTLNTQNQLRAPYSALLPMDGYHLDNRLLESRGLLTRKGAPETFNAAGFCEAVRRLTTTKRETFHPKFDRQMDLSIANAIAIHPDTPVVVVEGNYLLLKTAPWSAMRDVFAATVFVCPPMDALRNRLLQRWIRHGLDTDAALTKALRNDLPNAELIVRGSDDADILIDQDDNHIGARFA</sequence>
<name>A0A2P8FCD9_9RHOB</name>
<dbReference type="InterPro" id="IPR027417">
    <property type="entry name" value="P-loop_NTPase"/>
</dbReference>
<dbReference type="InterPro" id="IPR006083">
    <property type="entry name" value="PRK/URK"/>
</dbReference>
<proteinExistence type="predicted"/>
<dbReference type="Pfam" id="PF00485">
    <property type="entry name" value="PRK"/>
    <property type="match status" value="1"/>
</dbReference>
<dbReference type="Proteomes" id="UP000240418">
    <property type="component" value="Unassembled WGS sequence"/>
</dbReference>
<evidence type="ECO:0000313" key="2">
    <source>
        <dbReference type="EMBL" id="PSL19348.1"/>
    </source>
</evidence>
<keyword evidence="2" id="KW-0808">Transferase</keyword>
<dbReference type="GO" id="GO:0016301">
    <property type="term" value="F:kinase activity"/>
    <property type="evidence" value="ECO:0007669"/>
    <property type="project" value="UniProtKB-KW"/>
</dbReference>
<dbReference type="RefSeq" id="WP_106608547.1">
    <property type="nucleotide sequence ID" value="NZ_PYGJ01000006.1"/>
</dbReference>
<evidence type="ECO:0000313" key="3">
    <source>
        <dbReference type="Proteomes" id="UP000240418"/>
    </source>
</evidence>
<keyword evidence="2" id="KW-0418">Kinase</keyword>
<evidence type="ECO:0000259" key="1">
    <source>
        <dbReference type="Pfam" id="PF00485"/>
    </source>
</evidence>
<dbReference type="SUPFAM" id="SSF52540">
    <property type="entry name" value="P-loop containing nucleoside triphosphate hydrolases"/>
    <property type="match status" value="1"/>
</dbReference>
<keyword evidence="3" id="KW-1185">Reference proteome</keyword>
<protein>
    <submittedName>
        <fullName evidence="2">Fructokinase</fullName>
    </submittedName>
</protein>
<accession>A0A2P8FCD9</accession>
<gene>
    <name evidence="2" type="ORF">CLV88_10660</name>
</gene>
<dbReference type="Gene3D" id="3.40.50.300">
    <property type="entry name" value="P-loop containing nucleotide triphosphate hydrolases"/>
    <property type="match status" value="2"/>
</dbReference>
<dbReference type="OrthoDB" id="1550976at2"/>